<evidence type="ECO:0000313" key="1">
    <source>
        <dbReference type="EMBL" id="KAJ3640920.1"/>
    </source>
</evidence>
<evidence type="ECO:0000313" key="2">
    <source>
        <dbReference type="Proteomes" id="UP001168821"/>
    </source>
</evidence>
<reference evidence="1" key="1">
    <citation type="journal article" date="2023" name="G3 (Bethesda)">
        <title>Whole genome assemblies of Zophobas morio and Tenebrio molitor.</title>
        <authorList>
            <person name="Kaur S."/>
            <person name="Stinson S.A."/>
            <person name="diCenzo G.C."/>
        </authorList>
    </citation>
    <scope>NUCLEOTIDE SEQUENCE</scope>
    <source>
        <strain evidence="1">QUZm001</strain>
    </source>
</reference>
<organism evidence="1 2">
    <name type="scientific">Zophobas morio</name>
    <dbReference type="NCBI Taxonomy" id="2755281"/>
    <lineage>
        <taxon>Eukaryota</taxon>
        <taxon>Metazoa</taxon>
        <taxon>Ecdysozoa</taxon>
        <taxon>Arthropoda</taxon>
        <taxon>Hexapoda</taxon>
        <taxon>Insecta</taxon>
        <taxon>Pterygota</taxon>
        <taxon>Neoptera</taxon>
        <taxon>Endopterygota</taxon>
        <taxon>Coleoptera</taxon>
        <taxon>Polyphaga</taxon>
        <taxon>Cucujiformia</taxon>
        <taxon>Tenebrionidae</taxon>
        <taxon>Zophobas</taxon>
    </lineage>
</organism>
<dbReference type="AlphaFoldDB" id="A0AA38HN98"/>
<sequence>MQINAPVMIHMLAATLREPAAPDGEGKMGKVAFPDLCNEDGGQRPGRGTGLIYARLSPMLRWEEGAHALALINTDAKMPRPALDALLLAVLSLEGAL</sequence>
<keyword evidence="2" id="KW-1185">Reference proteome</keyword>
<dbReference type="EMBL" id="JALNTZ010000009">
    <property type="protein sequence ID" value="KAJ3640920.1"/>
    <property type="molecule type" value="Genomic_DNA"/>
</dbReference>
<name>A0AA38HN98_9CUCU</name>
<accession>A0AA38HN98</accession>
<dbReference type="Proteomes" id="UP001168821">
    <property type="component" value="Unassembled WGS sequence"/>
</dbReference>
<proteinExistence type="predicted"/>
<protein>
    <submittedName>
        <fullName evidence="1">Uncharacterized protein</fullName>
    </submittedName>
</protein>
<comment type="caution">
    <text evidence="1">The sequence shown here is derived from an EMBL/GenBank/DDBJ whole genome shotgun (WGS) entry which is preliminary data.</text>
</comment>
<gene>
    <name evidence="1" type="ORF">Zmor_027453</name>
</gene>